<evidence type="ECO:0000256" key="7">
    <source>
        <dbReference type="ARBA" id="ARBA00023328"/>
    </source>
</evidence>
<dbReference type="RefSeq" id="XP_053057133.1">
    <property type="nucleotide sequence ID" value="XM_053201158.1"/>
</dbReference>
<organism evidence="9 10">
    <name type="scientific">Acinonyx jubatus</name>
    <name type="common">Cheetah</name>
    <dbReference type="NCBI Taxonomy" id="32536"/>
    <lineage>
        <taxon>Eukaryota</taxon>
        <taxon>Metazoa</taxon>
        <taxon>Chordata</taxon>
        <taxon>Craniata</taxon>
        <taxon>Vertebrata</taxon>
        <taxon>Euteleostomi</taxon>
        <taxon>Mammalia</taxon>
        <taxon>Eutheria</taxon>
        <taxon>Laurasiatheria</taxon>
        <taxon>Carnivora</taxon>
        <taxon>Feliformia</taxon>
        <taxon>Felidae</taxon>
        <taxon>Felinae</taxon>
        <taxon>Acinonyx</taxon>
    </lineage>
</organism>
<sequence length="241" mass="27551">MEWANDKSKGGVLAHLERLETQMSRSCKNLEDPPRETAESDLGTKIHKLRCLRDKLRAEVKQRQARIKASTANAEPDQTLEISEQEAVGGKEENMKAILQAYRFTGLSGKRTSRGVCVCISTAFEGNLLDSYFVDLVIQKPLRIHHHSVPVFIPLEEISAKYLQTNIQHFLFCLCEYLNAYAGRKYQADQLQGRTPRPLHGKNSEHPMKICFLRSPCIKCLLRLQETEKGKRKYCTFCSHD</sequence>
<comment type="subcellular location">
    <subcellularLocation>
        <location evidence="2">Chromosome</location>
        <location evidence="2">Centromere</location>
    </subcellularLocation>
    <subcellularLocation>
        <location evidence="1">Nucleus</location>
    </subcellularLocation>
</comment>
<evidence type="ECO:0000256" key="6">
    <source>
        <dbReference type="ARBA" id="ARBA00023242"/>
    </source>
</evidence>
<dbReference type="InterPro" id="IPR018464">
    <property type="entry name" value="CENP-O"/>
</dbReference>
<protein>
    <recommendedName>
        <fullName evidence="4">Centromere protein O</fullName>
    </recommendedName>
</protein>
<keyword evidence="6" id="KW-0539">Nucleus</keyword>
<keyword evidence="5" id="KW-0158">Chromosome</keyword>
<proteinExistence type="inferred from homology"/>
<evidence type="ECO:0000313" key="10">
    <source>
        <dbReference type="RefSeq" id="XP_053057133.1"/>
    </source>
</evidence>
<gene>
    <name evidence="10" type="primary">CENPO</name>
</gene>
<evidence type="ECO:0000256" key="2">
    <source>
        <dbReference type="ARBA" id="ARBA00004584"/>
    </source>
</evidence>
<dbReference type="PANTHER" id="PTHR14582">
    <property type="entry name" value="INNER KINETOCHORE SUBUNIT MAL2"/>
    <property type="match status" value="1"/>
</dbReference>
<evidence type="ECO:0000256" key="4">
    <source>
        <dbReference type="ARBA" id="ARBA00016395"/>
    </source>
</evidence>
<dbReference type="Pfam" id="PF09496">
    <property type="entry name" value="CENP-O"/>
    <property type="match status" value="1"/>
</dbReference>
<dbReference type="CDD" id="cd23835">
    <property type="entry name" value="DRWD-N_CENP-O"/>
    <property type="match status" value="1"/>
</dbReference>
<evidence type="ECO:0000256" key="1">
    <source>
        <dbReference type="ARBA" id="ARBA00004123"/>
    </source>
</evidence>
<keyword evidence="7" id="KW-0137">Centromere</keyword>
<feature type="coiled-coil region" evidence="8">
    <location>
        <begin position="46"/>
        <end position="73"/>
    </location>
</feature>
<evidence type="ECO:0000256" key="8">
    <source>
        <dbReference type="SAM" id="Coils"/>
    </source>
</evidence>
<keyword evidence="8" id="KW-0175">Coiled coil</keyword>
<dbReference type="GeneID" id="106989111"/>
<keyword evidence="9" id="KW-1185">Reference proteome</keyword>
<reference evidence="10" key="1">
    <citation type="submission" date="2025-08" db="UniProtKB">
        <authorList>
            <consortium name="RefSeq"/>
        </authorList>
    </citation>
    <scope>IDENTIFICATION</scope>
    <source>
        <tissue evidence="10">Blood</tissue>
    </source>
</reference>
<accession>A0ABM3NCI0</accession>
<comment type="similarity">
    <text evidence="3">Belongs to the CENP-O/MCM21 family.</text>
</comment>
<evidence type="ECO:0000313" key="9">
    <source>
        <dbReference type="Proteomes" id="UP001652583"/>
    </source>
</evidence>
<dbReference type="PANTHER" id="PTHR14582:SF1">
    <property type="entry name" value="CENTROMERE PROTEIN O"/>
    <property type="match status" value="1"/>
</dbReference>
<dbReference type="Proteomes" id="UP001652583">
    <property type="component" value="Chromosome A3"/>
</dbReference>
<evidence type="ECO:0000256" key="5">
    <source>
        <dbReference type="ARBA" id="ARBA00022454"/>
    </source>
</evidence>
<name>A0ABM3NCI0_ACIJB</name>
<evidence type="ECO:0000256" key="3">
    <source>
        <dbReference type="ARBA" id="ARBA00007321"/>
    </source>
</evidence>